<keyword evidence="6" id="KW-0804">Transcription</keyword>
<feature type="modified residue" description="4-aspartylphosphate" evidence="7">
    <location>
        <position position="55"/>
    </location>
</feature>
<keyword evidence="4" id="KW-0805">Transcription regulation</keyword>
<dbReference type="PANTHER" id="PTHR48111:SF22">
    <property type="entry name" value="REGULATOR OF RPOS"/>
    <property type="match status" value="1"/>
</dbReference>
<reference evidence="11 12" key="1">
    <citation type="journal article" date="2014" name="BMC Genomics">
        <title>Genome based analysis of type-I polyketide synthase and nonribosomal peptide synthetase gene clusters in seven strains of five representative Nocardia species.</title>
        <authorList>
            <person name="Komaki H."/>
            <person name="Ichikawa N."/>
            <person name="Hosoyama A."/>
            <person name="Takahashi-Nakaguchi A."/>
            <person name="Matsuzawa T."/>
            <person name="Suzuki K."/>
            <person name="Fujita N."/>
            <person name="Gonoi T."/>
        </authorList>
    </citation>
    <scope>NUCLEOTIDE SEQUENCE [LARGE SCALE GENOMIC DNA]</scope>
    <source>
        <strain evidence="11 12">NBRC 15531</strain>
    </source>
</reference>
<dbReference type="PANTHER" id="PTHR48111">
    <property type="entry name" value="REGULATOR OF RPOS"/>
    <property type="match status" value="1"/>
</dbReference>
<organism evidence="11 12">
    <name type="scientific">Nocardia asteroides NBRC 15531</name>
    <dbReference type="NCBI Taxonomy" id="1110697"/>
    <lineage>
        <taxon>Bacteria</taxon>
        <taxon>Bacillati</taxon>
        <taxon>Actinomycetota</taxon>
        <taxon>Actinomycetes</taxon>
        <taxon>Mycobacteriales</taxon>
        <taxon>Nocardiaceae</taxon>
        <taxon>Nocardia</taxon>
    </lineage>
</organism>
<evidence type="ECO:0000256" key="3">
    <source>
        <dbReference type="ARBA" id="ARBA00023012"/>
    </source>
</evidence>
<dbReference type="GO" id="GO:0006355">
    <property type="term" value="P:regulation of DNA-templated transcription"/>
    <property type="evidence" value="ECO:0007669"/>
    <property type="project" value="InterPro"/>
</dbReference>
<dbReference type="PROSITE" id="PS51755">
    <property type="entry name" value="OMPR_PHOB"/>
    <property type="match status" value="1"/>
</dbReference>
<evidence type="ECO:0000313" key="11">
    <source>
        <dbReference type="EMBL" id="GAD85905.1"/>
    </source>
</evidence>
<proteinExistence type="predicted"/>
<comment type="subcellular location">
    <subcellularLocation>
        <location evidence="1">Cytoplasm</location>
    </subcellularLocation>
</comment>
<dbReference type="FunFam" id="1.10.10.10:FF:000005">
    <property type="entry name" value="Two-component system response regulator"/>
    <property type="match status" value="1"/>
</dbReference>
<dbReference type="Proteomes" id="UP000017048">
    <property type="component" value="Unassembled WGS sequence"/>
</dbReference>
<dbReference type="InterPro" id="IPR001789">
    <property type="entry name" value="Sig_transdc_resp-reg_receiver"/>
</dbReference>
<comment type="caution">
    <text evidence="11">The sequence shown here is derived from an EMBL/GenBank/DDBJ whole genome shotgun (WGS) entry which is preliminary data.</text>
</comment>
<dbReference type="GeneID" id="91517740"/>
<feature type="domain" description="Response regulatory" evidence="9">
    <location>
        <begin position="6"/>
        <end position="120"/>
    </location>
</feature>
<feature type="DNA-binding region" description="OmpR/PhoB-type" evidence="8">
    <location>
        <begin position="131"/>
        <end position="229"/>
    </location>
</feature>
<name>U5EF02_NOCAS</name>
<evidence type="ECO:0000256" key="4">
    <source>
        <dbReference type="ARBA" id="ARBA00023015"/>
    </source>
</evidence>
<dbReference type="STRING" id="1824.SAMN05444423_102712"/>
<dbReference type="PROSITE" id="PS50110">
    <property type="entry name" value="RESPONSE_REGULATORY"/>
    <property type="match status" value="1"/>
</dbReference>
<dbReference type="Pfam" id="PF00072">
    <property type="entry name" value="Response_reg"/>
    <property type="match status" value="1"/>
</dbReference>
<evidence type="ECO:0000256" key="7">
    <source>
        <dbReference type="PROSITE-ProRule" id="PRU00169"/>
    </source>
</evidence>
<sequence length="232" mass="25879">MTASKPILVVDDDENIRESLERGLTLLGFEVQTAADGVEAMHACRIHRPAAIVLDLQMPKLDGLGVIRALRALGSDVPICILSVRTSLTERVAGLEAGADDYLVKPFILEELTARLRAVLRRTRGPHAVDTLAVEIGPLRISDSARRVTIAGREVTLTRREYDLLHILARHHGRILSREQLLELVWGYNFPTQSNVVEVFISHLRRKLEFGDHGRLIHTVHGAGYVLRNDLD</sequence>
<dbReference type="GO" id="GO:0000156">
    <property type="term" value="F:phosphorelay response regulator activity"/>
    <property type="evidence" value="ECO:0007669"/>
    <property type="project" value="TreeGrafter"/>
</dbReference>
<dbReference type="GO" id="GO:0000976">
    <property type="term" value="F:transcription cis-regulatory region binding"/>
    <property type="evidence" value="ECO:0007669"/>
    <property type="project" value="TreeGrafter"/>
</dbReference>
<dbReference type="InterPro" id="IPR039420">
    <property type="entry name" value="WalR-like"/>
</dbReference>
<dbReference type="Gene3D" id="3.40.50.2300">
    <property type="match status" value="1"/>
</dbReference>
<evidence type="ECO:0000259" key="10">
    <source>
        <dbReference type="PROSITE" id="PS51755"/>
    </source>
</evidence>
<keyword evidence="12" id="KW-1185">Reference proteome</keyword>
<dbReference type="GO" id="GO:0032993">
    <property type="term" value="C:protein-DNA complex"/>
    <property type="evidence" value="ECO:0007669"/>
    <property type="project" value="TreeGrafter"/>
</dbReference>
<feature type="domain" description="OmpR/PhoB-type" evidence="10">
    <location>
        <begin position="131"/>
        <end position="229"/>
    </location>
</feature>
<evidence type="ECO:0000256" key="8">
    <source>
        <dbReference type="PROSITE-ProRule" id="PRU01091"/>
    </source>
</evidence>
<dbReference type="Gene3D" id="1.10.10.10">
    <property type="entry name" value="Winged helix-like DNA-binding domain superfamily/Winged helix DNA-binding domain"/>
    <property type="match status" value="1"/>
</dbReference>
<evidence type="ECO:0000259" key="9">
    <source>
        <dbReference type="PROSITE" id="PS50110"/>
    </source>
</evidence>
<dbReference type="SMART" id="SM00862">
    <property type="entry name" value="Trans_reg_C"/>
    <property type="match status" value="1"/>
</dbReference>
<accession>U5EF02</accession>
<dbReference type="EMBL" id="BAFO02000032">
    <property type="protein sequence ID" value="GAD85905.1"/>
    <property type="molecule type" value="Genomic_DNA"/>
</dbReference>
<dbReference type="AlphaFoldDB" id="U5EF02"/>
<gene>
    <name evidence="11" type="primary">prrA</name>
    <name evidence="11" type="ORF">NCAST_32_03900</name>
</gene>
<dbReference type="Gene3D" id="6.10.250.690">
    <property type="match status" value="1"/>
</dbReference>
<keyword evidence="2 7" id="KW-0597">Phosphoprotein</keyword>
<dbReference type="GO" id="GO:0005829">
    <property type="term" value="C:cytosol"/>
    <property type="evidence" value="ECO:0007669"/>
    <property type="project" value="TreeGrafter"/>
</dbReference>
<dbReference type="CDD" id="cd00383">
    <property type="entry name" value="trans_reg_C"/>
    <property type="match status" value="1"/>
</dbReference>
<dbReference type="SMART" id="SM00448">
    <property type="entry name" value="REC"/>
    <property type="match status" value="1"/>
</dbReference>
<evidence type="ECO:0000313" key="12">
    <source>
        <dbReference type="Proteomes" id="UP000017048"/>
    </source>
</evidence>
<dbReference type="CDD" id="cd17627">
    <property type="entry name" value="REC_OmpR_PrrA-like"/>
    <property type="match status" value="1"/>
</dbReference>
<dbReference type="InterPro" id="IPR001867">
    <property type="entry name" value="OmpR/PhoB-type_DNA-bd"/>
</dbReference>
<dbReference type="SUPFAM" id="SSF52172">
    <property type="entry name" value="CheY-like"/>
    <property type="match status" value="1"/>
</dbReference>
<evidence type="ECO:0000256" key="6">
    <source>
        <dbReference type="ARBA" id="ARBA00023163"/>
    </source>
</evidence>
<dbReference type="Pfam" id="PF00486">
    <property type="entry name" value="Trans_reg_C"/>
    <property type="match status" value="1"/>
</dbReference>
<evidence type="ECO:0000256" key="1">
    <source>
        <dbReference type="ARBA" id="ARBA00004496"/>
    </source>
</evidence>
<dbReference type="eggNOG" id="COG0745">
    <property type="taxonomic scope" value="Bacteria"/>
</dbReference>
<dbReference type="InterPro" id="IPR011006">
    <property type="entry name" value="CheY-like_superfamily"/>
</dbReference>
<keyword evidence="5 8" id="KW-0238">DNA-binding</keyword>
<dbReference type="RefSeq" id="WP_022566829.1">
    <property type="nucleotide sequence ID" value="NZ_BAFO02000032.1"/>
</dbReference>
<evidence type="ECO:0000256" key="2">
    <source>
        <dbReference type="ARBA" id="ARBA00022553"/>
    </source>
</evidence>
<keyword evidence="3" id="KW-0902">Two-component regulatory system</keyword>
<evidence type="ECO:0000256" key="5">
    <source>
        <dbReference type="ARBA" id="ARBA00023125"/>
    </source>
</evidence>
<dbReference type="InterPro" id="IPR036388">
    <property type="entry name" value="WH-like_DNA-bd_sf"/>
</dbReference>
<protein>
    <submittedName>
        <fullName evidence="11">Two-component response regulator PrrA</fullName>
    </submittedName>
</protein>